<sequence length="223" mass="25688">MTSSVVLCCLATSIPRGHSSNLLSLFLSALDARLRLNKAFPLLAGDIPTKSEPIIELQSIEKDRNTYPKYHMRYFLLTDDLEKHRPYIEMYPGDSFGELEIQAVVQWKKEQKQWWSMDNITDERSVERKRRMNDEMEGEEHLPGLTRESFPQYVVGIRDNDTLGASLNATFFFTITIMLSLDTYSLPTHWDGSEPKLPARFTDGLWTCSKGGRESQGNRIFLM</sequence>
<name>A0A4Y8CIQ0_9HELO</name>
<dbReference type="OrthoDB" id="3547531at2759"/>
<accession>A0A4Y8CIQ0</accession>
<evidence type="ECO:0000313" key="1">
    <source>
        <dbReference type="EMBL" id="TEY34849.1"/>
    </source>
</evidence>
<organism evidence="1 2">
    <name type="scientific">Botryotinia calthae</name>
    <dbReference type="NCBI Taxonomy" id="38488"/>
    <lineage>
        <taxon>Eukaryota</taxon>
        <taxon>Fungi</taxon>
        <taxon>Dikarya</taxon>
        <taxon>Ascomycota</taxon>
        <taxon>Pezizomycotina</taxon>
        <taxon>Leotiomycetes</taxon>
        <taxon>Helotiales</taxon>
        <taxon>Sclerotiniaceae</taxon>
        <taxon>Botryotinia</taxon>
    </lineage>
</organism>
<dbReference type="Proteomes" id="UP000297299">
    <property type="component" value="Unassembled WGS sequence"/>
</dbReference>
<dbReference type="AlphaFoldDB" id="A0A4Y8CIQ0"/>
<gene>
    <name evidence="1" type="ORF">BOTCAL_0607g00060</name>
</gene>
<protein>
    <submittedName>
        <fullName evidence="1">Uncharacterized protein</fullName>
    </submittedName>
</protein>
<dbReference type="EMBL" id="PHWZ01000604">
    <property type="protein sequence ID" value="TEY34849.1"/>
    <property type="molecule type" value="Genomic_DNA"/>
</dbReference>
<evidence type="ECO:0000313" key="2">
    <source>
        <dbReference type="Proteomes" id="UP000297299"/>
    </source>
</evidence>
<reference evidence="1 2" key="1">
    <citation type="submission" date="2017-11" db="EMBL/GenBank/DDBJ databases">
        <title>Comparative genomics of Botrytis spp.</title>
        <authorList>
            <person name="Valero-Jimenez C.A."/>
            <person name="Tapia P."/>
            <person name="Veloso J."/>
            <person name="Silva-Moreno E."/>
            <person name="Staats M."/>
            <person name="Valdes J.H."/>
            <person name="Van Kan J.A.L."/>
        </authorList>
    </citation>
    <scope>NUCLEOTIDE SEQUENCE [LARGE SCALE GENOMIC DNA]</scope>
    <source>
        <strain evidence="1 2">MUCL2830</strain>
    </source>
</reference>
<keyword evidence="2" id="KW-1185">Reference proteome</keyword>
<proteinExistence type="predicted"/>
<comment type="caution">
    <text evidence="1">The sequence shown here is derived from an EMBL/GenBank/DDBJ whole genome shotgun (WGS) entry which is preliminary data.</text>
</comment>